<organism evidence="2 3">
    <name type="scientific">Saccharothrix carnea</name>
    <dbReference type="NCBI Taxonomy" id="1280637"/>
    <lineage>
        <taxon>Bacteria</taxon>
        <taxon>Bacillati</taxon>
        <taxon>Actinomycetota</taxon>
        <taxon>Actinomycetes</taxon>
        <taxon>Pseudonocardiales</taxon>
        <taxon>Pseudonocardiaceae</taxon>
        <taxon>Saccharothrix</taxon>
    </lineage>
</organism>
<evidence type="ECO:0000313" key="2">
    <source>
        <dbReference type="EMBL" id="PSL54900.1"/>
    </source>
</evidence>
<accession>A0A2P8I8X4</accession>
<dbReference type="Proteomes" id="UP000241118">
    <property type="component" value="Unassembled WGS sequence"/>
</dbReference>
<comment type="caution">
    <text evidence="2">The sequence shown here is derived from an EMBL/GenBank/DDBJ whole genome shotgun (WGS) entry which is preliminary data.</text>
</comment>
<dbReference type="EMBL" id="PYAX01000006">
    <property type="protein sequence ID" value="PSL54900.1"/>
    <property type="molecule type" value="Genomic_DNA"/>
</dbReference>
<protein>
    <submittedName>
        <fullName evidence="2">Uncharacterized protein</fullName>
    </submittedName>
</protein>
<feature type="transmembrane region" description="Helical" evidence="1">
    <location>
        <begin position="83"/>
        <end position="102"/>
    </location>
</feature>
<dbReference type="RefSeq" id="WP_106616911.1">
    <property type="nucleotide sequence ID" value="NZ_PYAX01000006.1"/>
</dbReference>
<dbReference type="OrthoDB" id="3697515at2"/>
<sequence>MNRLVTRLALAVVAAAAARLPRGQRDRYLEQWRADVEGARELGLNPLGVAFGAARIAKRERGPVLLPIGPLALALRLRESTNIGAVLAVMVLANLGGAILLVV</sequence>
<keyword evidence="1" id="KW-0472">Membrane</keyword>
<gene>
    <name evidence="2" type="ORF">B0I31_106420</name>
</gene>
<evidence type="ECO:0000313" key="3">
    <source>
        <dbReference type="Proteomes" id="UP000241118"/>
    </source>
</evidence>
<name>A0A2P8I8X4_SACCR</name>
<dbReference type="AlphaFoldDB" id="A0A2P8I8X4"/>
<proteinExistence type="predicted"/>
<keyword evidence="1" id="KW-1133">Transmembrane helix</keyword>
<evidence type="ECO:0000256" key="1">
    <source>
        <dbReference type="SAM" id="Phobius"/>
    </source>
</evidence>
<keyword evidence="1" id="KW-0812">Transmembrane</keyword>
<keyword evidence="3" id="KW-1185">Reference proteome</keyword>
<reference evidence="2 3" key="1">
    <citation type="submission" date="2018-03" db="EMBL/GenBank/DDBJ databases">
        <title>Genomic Encyclopedia of Type Strains, Phase III (KMG-III): the genomes of soil and plant-associated and newly described type strains.</title>
        <authorList>
            <person name="Whitman W."/>
        </authorList>
    </citation>
    <scope>NUCLEOTIDE SEQUENCE [LARGE SCALE GENOMIC DNA]</scope>
    <source>
        <strain evidence="2 3">CGMCC 4.7097</strain>
    </source>
</reference>